<feature type="compositionally biased region" description="Pro residues" evidence="1">
    <location>
        <begin position="20"/>
        <end position="34"/>
    </location>
</feature>
<reference evidence="2 3" key="1">
    <citation type="submission" date="2015-07" db="EMBL/GenBank/DDBJ databases">
        <authorList>
            <person name="Ju K.-S."/>
            <person name="Doroghazi J.R."/>
            <person name="Metcalf W.W."/>
        </authorList>
    </citation>
    <scope>NUCLEOTIDE SEQUENCE [LARGE SCALE GENOMIC DNA]</scope>
    <source>
        <strain evidence="2 3">NRRL B-3589</strain>
    </source>
</reference>
<accession>A0ABR5IZY3</accession>
<feature type="non-terminal residue" evidence="2">
    <location>
        <position position="1"/>
    </location>
</feature>
<feature type="non-terminal residue" evidence="2">
    <location>
        <position position="125"/>
    </location>
</feature>
<evidence type="ECO:0000256" key="1">
    <source>
        <dbReference type="SAM" id="MobiDB-lite"/>
    </source>
</evidence>
<comment type="caution">
    <text evidence="2">The sequence shown here is derived from an EMBL/GenBank/DDBJ whole genome shotgun (WGS) entry which is preliminary data.</text>
</comment>
<evidence type="ECO:0000313" key="2">
    <source>
        <dbReference type="EMBL" id="KOG86709.1"/>
    </source>
</evidence>
<feature type="region of interest" description="Disordered" evidence="1">
    <location>
        <begin position="105"/>
        <end position="125"/>
    </location>
</feature>
<name>A0ABR5IZY3_9ACTN</name>
<organism evidence="2 3">
    <name type="scientific">Streptomyces varsoviensis</name>
    <dbReference type="NCBI Taxonomy" id="67373"/>
    <lineage>
        <taxon>Bacteria</taxon>
        <taxon>Bacillati</taxon>
        <taxon>Actinomycetota</taxon>
        <taxon>Actinomycetes</taxon>
        <taxon>Kitasatosporales</taxon>
        <taxon>Streptomycetaceae</taxon>
        <taxon>Streptomyces</taxon>
    </lineage>
</organism>
<evidence type="ECO:0008006" key="4">
    <source>
        <dbReference type="Google" id="ProtNLM"/>
    </source>
</evidence>
<dbReference type="EMBL" id="LGUT01002672">
    <property type="protein sequence ID" value="KOG86709.1"/>
    <property type="molecule type" value="Genomic_DNA"/>
</dbReference>
<dbReference type="Proteomes" id="UP000037020">
    <property type="component" value="Unassembled WGS sequence"/>
</dbReference>
<proteinExistence type="predicted"/>
<protein>
    <recommendedName>
        <fullName evidence="4">Family 2 glycosyl transferase</fullName>
    </recommendedName>
</protein>
<sequence length="125" mass="13089">VEQTAQMPPIAMAEDAFPAAPAPTPEHVPTPEAAPIPESAPEQVPTGQYTGYDQNGYATGPAAAGYGTYDAYAGYAPQGDGTAQDPYAAGQFDYGQQQYAAYSDPYIGSAQQPSYDPYAPYAPQQ</sequence>
<gene>
    <name evidence="2" type="ORF">ADK38_29515</name>
</gene>
<feature type="compositionally biased region" description="Low complexity" evidence="1">
    <location>
        <begin position="9"/>
        <end position="19"/>
    </location>
</feature>
<feature type="region of interest" description="Disordered" evidence="1">
    <location>
        <begin position="1"/>
        <end position="53"/>
    </location>
</feature>
<evidence type="ECO:0000313" key="3">
    <source>
        <dbReference type="Proteomes" id="UP000037020"/>
    </source>
</evidence>
<keyword evidence="3" id="KW-1185">Reference proteome</keyword>